<organism evidence="2 3">
    <name type="scientific">Synaphobranchus kaupii</name>
    <name type="common">Kaup's arrowtooth eel</name>
    <dbReference type="NCBI Taxonomy" id="118154"/>
    <lineage>
        <taxon>Eukaryota</taxon>
        <taxon>Metazoa</taxon>
        <taxon>Chordata</taxon>
        <taxon>Craniata</taxon>
        <taxon>Vertebrata</taxon>
        <taxon>Euteleostomi</taxon>
        <taxon>Actinopterygii</taxon>
        <taxon>Neopterygii</taxon>
        <taxon>Teleostei</taxon>
        <taxon>Anguilliformes</taxon>
        <taxon>Synaphobranchidae</taxon>
        <taxon>Synaphobranchus</taxon>
    </lineage>
</organism>
<evidence type="ECO:0000313" key="2">
    <source>
        <dbReference type="EMBL" id="KAJ8348598.1"/>
    </source>
</evidence>
<reference evidence="2" key="1">
    <citation type="journal article" date="2023" name="Science">
        <title>Genome structures resolve the early diversification of teleost fishes.</title>
        <authorList>
            <person name="Parey E."/>
            <person name="Louis A."/>
            <person name="Montfort J."/>
            <person name="Bouchez O."/>
            <person name="Roques C."/>
            <person name="Iampietro C."/>
            <person name="Lluch J."/>
            <person name="Castinel A."/>
            <person name="Donnadieu C."/>
            <person name="Desvignes T."/>
            <person name="Floi Bucao C."/>
            <person name="Jouanno E."/>
            <person name="Wen M."/>
            <person name="Mejri S."/>
            <person name="Dirks R."/>
            <person name="Jansen H."/>
            <person name="Henkel C."/>
            <person name="Chen W.J."/>
            <person name="Zahm M."/>
            <person name="Cabau C."/>
            <person name="Klopp C."/>
            <person name="Thompson A.W."/>
            <person name="Robinson-Rechavi M."/>
            <person name="Braasch I."/>
            <person name="Lecointre G."/>
            <person name="Bobe J."/>
            <person name="Postlethwait J.H."/>
            <person name="Berthelot C."/>
            <person name="Roest Crollius H."/>
            <person name="Guiguen Y."/>
        </authorList>
    </citation>
    <scope>NUCLEOTIDE SEQUENCE</scope>
    <source>
        <strain evidence="2">WJC10195</strain>
    </source>
</reference>
<proteinExistence type="predicted"/>
<evidence type="ECO:0000313" key="3">
    <source>
        <dbReference type="Proteomes" id="UP001152622"/>
    </source>
</evidence>
<sequence>MQRAETGWRKRGLPEIMQSSQGPGGGSTAGSLTAPISQVNLQWCLSHPTHNECREKGRKDKRFHIAAGVTTAMLIWCPVTAEIPKAEMWNPQNIN</sequence>
<comment type="caution">
    <text evidence="2">The sequence shown here is derived from an EMBL/GenBank/DDBJ whole genome shotgun (WGS) entry which is preliminary data.</text>
</comment>
<keyword evidence="3" id="KW-1185">Reference proteome</keyword>
<accession>A0A9Q1INN0</accession>
<dbReference type="EMBL" id="JAINUF010000010">
    <property type="protein sequence ID" value="KAJ8348598.1"/>
    <property type="molecule type" value="Genomic_DNA"/>
</dbReference>
<dbReference type="AlphaFoldDB" id="A0A9Q1INN0"/>
<dbReference type="Proteomes" id="UP001152622">
    <property type="component" value="Chromosome 10"/>
</dbReference>
<feature type="region of interest" description="Disordered" evidence="1">
    <location>
        <begin position="1"/>
        <end position="32"/>
    </location>
</feature>
<name>A0A9Q1INN0_SYNKA</name>
<protein>
    <submittedName>
        <fullName evidence="2">Uncharacterized protein</fullName>
    </submittedName>
</protein>
<evidence type="ECO:0000256" key="1">
    <source>
        <dbReference type="SAM" id="MobiDB-lite"/>
    </source>
</evidence>
<gene>
    <name evidence="2" type="ORF">SKAU_G00271870</name>
</gene>